<keyword evidence="3" id="KW-0282">Flagellum</keyword>
<protein>
    <submittedName>
        <fullName evidence="3">Flagellar protein FlhE</fullName>
    </submittedName>
</protein>
<evidence type="ECO:0000313" key="4">
    <source>
        <dbReference type="Proteomes" id="UP000476281"/>
    </source>
</evidence>
<feature type="compositionally biased region" description="Polar residues" evidence="1">
    <location>
        <begin position="37"/>
        <end position="55"/>
    </location>
</feature>
<feature type="non-terminal residue" evidence="3">
    <location>
        <position position="55"/>
    </location>
</feature>
<keyword evidence="3" id="KW-0969">Cilium</keyword>
<reference evidence="3 4" key="1">
    <citation type="submission" date="2019-09" db="EMBL/GenBank/DDBJ databases">
        <title>Reversal of blaTEM antimicrobial resistance by CRISPR-Cas9 in clinical E. coli and other Enterobacteriaceae strains.</title>
        <authorList>
            <person name="Tagliaferri T."/>
            <person name="Guimaraes N."/>
            <person name="Pereira M."/>
            <person name="Felicori L."/>
            <person name="Horz H.-P."/>
            <person name="Santos S."/>
            <person name="Mendes T."/>
        </authorList>
    </citation>
    <scope>NUCLEOTIDE SEQUENCE [LARGE SCALE GENOMIC DNA]</scope>
    <source>
        <strain evidence="3 4">E2_blaTEM_MG</strain>
    </source>
</reference>
<name>A0A6L3XAL4_9ENTR</name>
<feature type="chain" id="PRO_5026687937" evidence="2">
    <location>
        <begin position="17"/>
        <end position="55"/>
    </location>
</feature>
<gene>
    <name evidence="3" type="ORF">F9C29_32785</name>
</gene>
<sequence length="55" mass="5923">MRKWLWILLFPLAAQAAGEGAWQASSIGLTLNHRGESISSRPLSASEPVSGQMTL</sequence>
<dbReference type="EMBL" id="WBSZ01002327">
    <property type="protein sequence ID" value="KAB2440375.1"/>
    <property type="molecule type" value="Genomic_DNA"/>
</dbReference>
<proteinExistence type="predicted"/>
<organism evidence="3 4">
    <name type="scientific">Enterobacter hormaechei</name>
    <dbReference type="NCBI Taxonomy" id="158836"/>
    <lineage>
        <taxon>Bacteria</taxon>
        <taxon>Pseudomonadati</taxon>
        <taxon>Pseudomonadota</taxon>
        <taxon>Gammaproteobacteria</taxon>
        <taxon>Enterobacterales</taxon>
        <taxon>Enterobacteriaceae</taxon>
        <taxon>Enterobacter</taxon>
        <taxon>Enterobacter cloacae complex</taxon>
    </lineage>
</organism>
<evidence type="ECO:0000313" key="3">
    <source>
        <dbReference type="EMBL" id="KAB2440375.1"/>
    </source>
</evidence>
<evidence type="ECO:0000256" key="2">
    <source>
        <dbReference type="SAM" id="SignalP"/>
    </source>
</evidence>
<dbReference type="Proteomes" id="UP000476281">
    <property type="component" value="Unassembled WGS sequence"/>
</dbReference>
<accession>A0A6L3XAL4</accession>
<keyword evidence="3" id="KW-0966">Cell projection</keyword>
<keyword evidence="2" id="KW-0732">Signal</keyword>
<dbReference type="AlphaFoldDB" id="A0A6L3XAL4"/>
<comment type="caution">
    <text evidence="3">The sequence shown here is derived from an EMBL/GenBank/DDBJ whole genome shotgun (WGS) entry which is preliminary data.</text>
</comment>
<feature type="signal peptide" evidence="2">
    <location>
        <begin position="1"/>
        <end position="16"/>
    </location>
</feature>
<evidence type="ECO:0000256" key="1">
    <source>
        <dbReference type="SAM" id="MobiDB-lite"/>
    </source>
</evidence>
<feature type="region of interest" description="Disordered" evidence="1">
    <location>
        <begin position="36"/>
        <end position="55"/>
    </location>
</feature>